<organism evidence="1 2">
    <name type="scientific">Meyerozyma guilliermondii (strain ATCC 6260 / CBS 566 / DSM 6381 / JCM 1539 / NBRC 10279 / NRRL Y-324)</name>
    <name type="common">Yeast</name>
    <name type="synonym">Candida guilliermondii</name>
    <dbReference type="NCBI Taxonomy" id="294746"/>
    <lineage>
        <taxon>Eukaryota</taxon>
        <taxon>Fungi</taxon>
        <taxon>Dikarya</taxon>
        <taxon>Ascomycota</taxon>
        <taxon>Saccharomycotina</taxon>
        <taxon>Pichiomycetes</taxon>
        <taxon>Debaryomycetaceae</taxon>
        <taxon>Meyerozyma</taxon>
    </lineage>
</organism>
<dbReference type="KEGG" id="pgu:PGUG_00910"/>
<evidence type="ECO:0000313" key="2">
    <source>
        <dbReference type="Proteomes" id="UP000001997"/>
    </source>
</evidence>
<dbReference type="GO" id="GO:0031998">
    <property type="term" value="P:regulation of fatty acid beta-oxidation"/>
    <property type="evidence" value="ECO:0007669"/>
    <property type="project" value="TreeGrafter"/>
</dbReference>
<dbReference type="GeneID" id="5128717"/>
<reference evidence="1 2" key="1">
    <citation type="journal article" date="2009" name="Nature">
        <title>Evolution of pathogenicity and sexual reproduction in eight Candida genomes.</title>
        <authorList>
            <person name="Butler G."/>
            <person name="Rasmussen M.D."/>
            <person name="Lin M.F."/>
            <person name="Santos M.A."/>
            <person name="Sakthikumar S."/>
            <person name="Munro C.A."/>
            <person name="Rheinbay E."/>
            <person name="Grabherr M."/>
            <person name="Forche A."/>
            <person name="Reedy J.L."/>
            <person name="Agrafioti I."/>
            <person name="Arnaud M.B."/>
            <person name="Bates S."/>
            <person name="Brown A.J."/>
            <person name="Brunke S."/>
            <person name="Costanzo M.C."/>
            <person name="Fitzpatrick D.A."/>
            <person name="de Groot P.W."/>
            <person name="Harris D."/>
            <person name="Hoyer L.L."/>
            <person name="Hube B."/>
            <person name="Klis F.M."/>
            <person name="Kodira C."/>
            <person name="Lennard N."/>
            <person name="Logue M.E."/>
            <person name="Martin R."/>
            <person name="Neiman A.M."/>
            <person name="Nikolaou E."/>
            <person name="Quail M.A."/>
            <person name="Quinn J."/>
            <person name="Santos M.C."/>
            <person name="Schmitzberger F.F."/>
            <person name="Sherlock G."/>
            <person name="Shah P."/>
            <person name="Silverstein K.A."/>
            <person name="Skrzypek M.S."/>
            <person name="Soll D."/>
            <person name="Staggs R."/>
            <person name="Stansfield I."/>
            <person name="Stumpf M.P."/>
            <person name="Sudbery P.E."/>
            <person name="Srikantha T."/>
            <person name="Zeng Q."/>
            <person name="Berman J."/>
            <person name="Berriman M."/>
            <person name="Heitman J."/>
            <person name="Gow N.A."/>
            <person name="Lorenz M.C."/>
            <person name="Birren B.W."/>
            <person name="Kellis M."/>
            <person name="Cuomo C.A."/>
        </authorList>
    </citation>
    <scope>NUCLEOTIDE SEQUENCE [LARGE SCALE GENOMIC DNA]</scope>
    <source>
        <strain evidence="2">ATCC 6260 / CBS 566 / DSM 6381 / JCM 1539 / NBRC 10279 / NRRL Y-324</strain>
    </source>
</reference>
<dbReference type="Pfam" id="PF13365">
    <property type="entry name" value="Trypsin_2"/>
    <property type="match status" value="1"/>
</dbReference>
<dbReference type="GO" id="GO:0004252">
    <property type="term" value="F:serine-type endopeptidase activity"/>
    <property type="evidence" value="ECO:0007669"/>
    <property type="project" value="InterPro"/>
</dbReference>
<sequence>MWSWVPICVRLIANNNVHAVSGIQVEFHHHGTSTSFWLTISPVPLSTLDEYEVYVASGDTIDEQTVVWIPARYHSHHMLTKNENFRSFLSQFLTNGFSLFPHNSVSSQEPEVSVLALSPKDHATSKKRFKHGKNLHFSSATSQAEISITSYPFSFTNPVLFSNFRSHGFINYAFIDNGAPLAYLTDTRYLENMAGGIVQLTDSSAIGLVIGNLRKRNGDGDLNLVCGWHLLGDYLTKIFGSDAISDNPIVLESRTDMIPVFPLVVGNSTSRSWGTCTYVSSVLVTNYHVLKPYIEAADSSATCTIYVHGSQKIYLSSEDNIITPFPELDLSFIFLSPHHLAALGKVQHLKPSSSDVNDTVYSVGYGLFYSQRQTAPLLAKGHISALSPLPFTMDESPIETMIVTSAPCWNGSSGGALVDSENKLVGIICSNAQVRVPEVAGTITGQTEKLCTFLHVFADSFSTQMS</sequence>
<keyword evidence="2" id="KW-1185">Reference proteome</keyword>
<dbReference type="AlphaFoldDB" id="A5DCA5"/>
<dbReference type="RefSeq" id="XP_001487533.2">
    <property type="nucleotide sequence ID" value="XM_001487483.1"/>
</dbReference>
<gene>
    <name evidence="1" type="ORF">PGUG_00910</name>
</gene>
<dbReference type="OrthoDB" id="17845at2759"/>
<dbReference type="PANTHER" id="PTHR21004">
    <property type="entry name" value="SERINE PROTEASE-RELATED"/>
    <property type="match status" value="1"/>
</dbReference>
<dbReference type="OMA" id="YLENMCG"/>
<dbReference type="SUPFAM" id="SSF50494">
    <property type="entry name" value="Trypsin-like serine proteases"/>
    <property type="match status" value="1"/>
</dbReference>
<dbReference type="EMBL" id="CH408155">
    <property type="protein sequence ID" value="EDK36812.2"/>
    <property type="molecule type" value="Genomic_DNA"/>
</dbReference>
<name>A5DCA5_PICGU</name>
<proteinExistence type="predicted"/>
<dbReference type="InParanoid" id="A5DCA5"/>
<dbReference type="eggNOG" id="ENOG502S5HP">
    <property type="taxonomic scope" value="Eukaryota"/>
</dbReference>
<dbReference type="Proteomes" id="UP000001997">
    <property type="component" value="Unassembled WGS sequence"/>
</dbReference>
<dbReference type="InterPro" id="IPR039245">
    <property type="entry name" value="TYSND1/DEG15"/>
</dbReference>
<dbReference type="GO" id="GO:0016485">
    <property type="term" value="P:protein processing"/>
    <property type="evidence" value="ECO:0007669"/>
    <property type="project" value="InterPro"/>
</dbReference>
<dbReference type="Gene3D" id="2.40.10.120">
    <property type="match status" value="1"/>
</dbReference>
<evidence type="ECO:0000313" key="1">
    <source>
        <dbReference type="EMBL" id="EDK36812.2"/>
    </source>
</evidence>
<accession>A5DCA5</accession>
<dbReference type="STRING" id="294746.A5DCA5"/>
<dbReference type="PANTHER" id="PTHR21004:SF0">
    <property type="entry name" value="PEROXISOMAL LEADER PEPTIDE-PROCESSING PROTEASE"/>
    <property type="match status" value="1"/>
</dbReference>
<dbReference type="GO" id="GO:0005777">
    <property type="term" value="C:peroxisome"/>
    <property type="evidence" value="ECO:0007669"/>
    <property type="project" value="InterPro"/>
</dbReference>
<protein>
    <recommendedName>
        <fullName evidence="3">Serine protease</fullName>
    </recommendedName>
</protein>
<evidence type="ECO:0008006" key="3">
    <source>
        <dbReference type="Google" id="ProtNLM"/>
    </source>
</evidence>
<dbReference type="InterPro" id="IPR009003">
    <property type="entry name" value="Peptidase_S1_PA"/>
</dbReference>
<dbReference type="HOGENOM" id="CLU_038715_0_0_1"/>